<dbReference type="EMBL" id="JBCNJP010000027">
    <property type="protein sequence ID" value="KAK9053186.1"/>
    <property type="molecule type" value="Genomic_DNA"/>
</dbReference>
<dbReference type="InterPro" id="IPR036465">
    <property type="entry name" value="vWFA_dom_sf"/>
</dbReference>
<dbReference type="InterPro" id="IPR051266">
    <property type="entry name" value="CLCR"/>
</dbReference>
<protein>
    <submittedName>
        <fullName evidence="5">Uncharacterized protein</fullName>
    </submittedName>
</protein>
<feature type="region of interest" description="Disordered" evidence="2">
    <location>
        <begin position="45"/>
        <end position="67"/>
    </location>
</feature>
<dbReference type="Gene3D" id="3.30.40.10">
    <property type="entry name" value="Zinc/RING finger domain, C3HC4 (zinc finger)"/>
    <property type="match status" value="1"/>
</dbReference>
<dbReference type="Pfam" id="PF25243">
    <property type="entry name" value="WAV3_C"/>
    <property type="match status" value="1"/>
</dbReference>
<dbReference type="AlphaFoldDB" id="A0AAP0CAV2"/>
<dbReference type="PROSITE" id="PS50089">
    <property type="entry name" value="ZF_RING_2"/>
    <property type="match status" value="1"/>
</dbReference>
<dbReference type="Proteomes" id="UP001408789">
    <property type="component" value="Unassembled WGS sequence"/>
</dbReference>
<dbReference type="PROSITE" id="PS50234">
    <property type="entry name" value="VWFA"/>
    <property type="match status" value="1"/>
</dbReference>
<dbReference type="InterPro" id="IPR002035">
    <property type="entry name" value="VWF_A"/>
</dbReference>
<dbReference type="InterPro" id="IPR057427">
    <property type="entry name" value="WAV3_C"/>
</dbReference>
<dbReference type="SUPFAM" id="SSF57850">
    <property type="entry name" value="RING/U-box"/>
    <property type="match status" value="1"/>
</dbReference>
<evidence type="ECO:0000256" key="1">
    <source>
        <dbReference type="PROSITE-ProRule" id="PRU00175"/>
    </source>
</evidence>
<dbReference type="SMART" id="SM00327">
    <property type="entry name" value="VWA"/>
    <property type="match status" value="1"/>
</dbReference>
<dbReference type="SMART" id="SM00184">
    <property type="entry name" value="RING"/>
    <property type="match status" value="1"/>
</dbReference>
<dbReference type="Pfam" id="PF13639">
    <property type="entry name" value="zf-RING_2"/>
    <property type="match status" value="1"/>
</dbReference>
<proteinExistence type="predicted"/>
<keyword evidence="6" id="KW-1185">Reference proteome</keyword>
<comment type="caution">
    <text evidence="5">The sequence shown here is derived from an EMBL/GenBank/DDBJ whole genome shotgun (WGS) entry which is preliminary data.</text>
</comment>
<evidence type="ECO:0000259" key="4">
    <source>
        <dbReference type="PROSITE" id="PS50234"/>
    </source>
</evidence>
<dbReference type="Pfam" id="PF13519">
    <property type="entry name" value="VWA_2"/>
    <property type="match status" value="1"/>
</dbReference>
<name>A0AAP0CAV2_9ASTR</name>
<reference evidence="5 6" key="1">
    <citation type="submission" date="2024-04" db="EMBL/GenBank/DDBJ databases">
        <title>The reference genome of an endangered Asteraceae, Deinandra increscens subsp. villosa, native to the Central Coast of California.</title>
        <authorList>
            <person name="Guilliams M."/>
            <person name="Hasenstab-Lehman K."/>
            <person name="Meyer R."/>
            <person name="Mcevoy S."/>
        </authorList>
    </citation>
    <scope>NUCLEOTIDE SEQUENCE [LARGE SCALE GENOMIC DNA]</scope>
    <source>
        <tissue evidence="5">Leaf</tissue>
    </source>
</reference>
<dbReference type="Gene3D" id="3.40.50.410">
    <property type="entry name" value="von Willebrand factor, type A domain"/>
    <property type="match status" value="1"/>
</dbReference>
<keyword evidence="1" id="KW-0479">Metal-binding</keyword>
<dbReference type="InterPro" id="IPR013083">
    <property type="entry name" value="Znf_RING/FYVE/PHD"/>
</dbReference>
<dbReference type="InterPro" id="IPR001841">
    <property type="entry name" value="Znf_RING"/>
</dbReference>
<dbReference type="GO" id="GO:0008270">
    <property type="term" value="F:zinc ion binding"/>
    <property type="evidence" value="ECO:0007669"/>
    <property type="project" value="UniProtKB-KW"/>
</dbReference>
<feature type="domain" description="VWFA" evidence="4">
    <location>
        <begin position="300"/>
        <end position="427"/>
    </location>
</feature>
<evidence type="ECO:0000313" key="5">
    <source>
        <dbReference type="EMBL" id="KAK9053186.1"/>
    </source>
</evidence>
<dbReference type="SUPFAM" id="SSF53300">
    <property type="entry name" value="vWA-like"/>
    <property type="match status" value="1"/>
</dbReference>
<evidence type="ECO:0000313" key="6">
    <source>
        <dbReference type="Proteomes" id="UP001408789"/>
    </source>
</evidence>
<sequence>MVVGWRRAFCTSTSRKSDSTTMEEYDDDISKRRGSPKIGTRFAFFTSSSNPSTPRLGGSDHSVSSPSLRCRTTAAVSSNPSSPRSSSSPFSFLKSSLRLHTRRCGLCLQSVKKGQGMASFTAECSHTFHFPCISDHVKKQGSLACPLCRCLWKEMPMLSVDHQIPKHHLIVDEEITREKLATRFMDDVISKSESPIRQQLRPDLKVYNDDEPLASLTPKARFNPIPESDENCDEDYSIEEFQGFNVNGGNTSHAEDVEVRLLPEATAVIGSSRRHETHAIVLKVKAPAATEKTQRRAPVDLVTVIDVSGKITGEKLQMIKKAMRSIVLSLSSSDRLSIVAFASYSKRLLPLRRMTTNGRRAARRIVEAMAVLEGSSNSKDAVKKAVKVLEDRREKNPVATVILLSDVLDQRSSVSSTRYSHSRGVDIPIHSLKLSMTEDHVFAKCIGNLLTVTVQDLRLQLGCSSPAEITAVYSRKPQPIVLGSSTVRIGELFADEERELLVELKLPSSAIRAHQVLSVRCCYKQSSTQEIIYGTQQALLVPRPTTVRSSSPSIQRHRNLFISTRALAESRRLTERNDPNGAYHMLVSARALIQQSSPAPDDEFKLSLEAELSELQRRLKVQAPAQQVGRRLAAYTDEKGEPLTPTSAWRVADKLAKVAMMRKSVNRVSDLHGFEDARF</sequence>
<gene>
    <name evidence="5" type="ORF">SSX86_029818</name>
</gene>
<keyword evidence="1" id="KW-0863">Zinc-finger</keyword>
<evidence type="ECO:0000259" key="3">
    <source>
        <dbReference type="PROSITE" id="PS50089"/>
    </source>
</evidence>
<evidence type="ECO:0000256" key="2">
    <source>
        <dbReference type="SAM" id="MobiDB-lite"/>
    </source>
</evidence>
<organism evidence="5 6">
    <name type="scientific">Deinandra increscens subsp. villosa</name>
    <dbReference type="NCBI Taxonomy" id="3103831"/>
    <lineage>
        <taxon>Eukaryota</taxon>
        <taxon>Viridiplantae</taxon>
        <taxon>Streptophyta</taxon>
        <taxon>Embryophyta</taxon>
        <taxon>Tracheophyta</taxon>
        <taxon>Spermatophyta</taxon>
        <taxon>Magnoliopsida</taxon>
        <taxon>eudicotyledons</taxon>
        <taxon>Gunneridae</taxon>
        <taxon>Pentapetalae</taxon>
        <taxon>asterids</taxon>
        <taxon>campanulids</taxon>
        <taxon>Asterales</taxon>
        <taxon>Asteraceae</taxon>
        <taxon>Asteroideae</taxon>
        <taxon>Heliantheae alliance</taxon>
        <taxon>Madieae</taxon>
        <taxon>Madiinae</taxon>
        <taxon>Deinandra</taxon>
    </lineage>
</organism>
<dbReference type="PANTHER" id="PTHR10579:SF59">
    <property type="entry name" value="E3 UBIQUITIN-PROTEIN LIGASE EDA40-RELATED"/>
    <property type="match status" value="1"/>
</dbReference>
<dbReference type="PANTHER" id="PTHR10579">
    <property type="entry name" value="CALCIUM-ACTIVATED CHLORIDE CHANNEL REGULATOR"/>
    <property type="match status" value="1"/>
</dbReference>
<accession>A0AAP0CAV2</accession>
<keyword evidence="1" id="KW-0862">Zinc</keyword>
<feature type="domain" description="RING-type" evidence="3">
    <location>
        <begin position="104"/>
        <end position="149"/>
    </location>
</feature>